<dbReference type="Proteomes" id="UP000186955">
    <property type="component" value="Unassembled WGS sequence"/>
</dbReference>
<gene>
    <name evidence="1" type="ORF">PENSUB_11256</name>
</gene>
<evidence type="ECO:0000313" key="1">
    <source>
        <dbReference type="EMBL" id="OKO95225.1"/>
    </source>
</evidence>
<evidence type="ECO:0000313" key="2">
    <source>
        <dbReference type="Proteomes" id="UP000186955"/>
    </source>
</evidence>
<dbReference type="AlphaFoldDB" id="A0A1Q5T4U1"/>
<proteinExistence type="predicted"/>
<protein>
    <submittedName>
        <fullName evidence="1">Uncharacterized protein</fullName>
    </submittedName>
</protein>
<name>A0A1Q5T4U1_9EURO</name>
<dbReference type="EMBL" id="MNBE01000705">
    <property type="protein sequence ID" value="OKO95225.1"/>
    <property type="molecule type" value="Genomic_DNA"/>
</dbReference>
<reference evidence="1 2" key="1">
    <citation type="submission" date="2016-10" db="EMBL/GenBank/DDBJ databases">
        <title>Genome sequence of the ascomycete fungus Penicillium subrubescens.</title>
        <authorList>
            <person name="De Vries R.P."/>
            <person name="Peng M."/>
            <person name="Dilokpimol A."/>
            <person name="Hilden K."/>
            <person name="Makela M.R."/>
            <person name="Grigoriev I."/>
            <person name="Riley R."/>
            <person name="Granchi Z."/>
        </authorList>
    </citation>
    <scope>NUCLEOTIDE SEQUENCE [LARGE SCALE GENOMIC DNA]</scope>
    <source>
        <strain evidence="1 2">CBS 132785</strain>
    </source>
</reference>
<comment type="caution">
    <text evidence="1">The sequence shown here is derived from an EMBL/GenBank/DDBJ whole genome shotgun (WGS) entry which is preliminary data.</text>
</comment>
<accession>A0A1Q5T4U1</accession>
<keyword evidence="2" id="KW-1185">Reference proteome</keyword>
<organism evidence="1 2">
    <name type="scientific">Penicillium subrubescens</name>
    <dbReference type="NCBI Taxonomy" id="1316194"/>
    <lineage>
        <taxon>Eukaryota</taxon>
        <taxon>Fungi</taxon>
        <taxon>Dikarya</taxon>
        <taxon>Ascomycota</taxon>
        <taxon>Pezizomycotina</taxon>
        <taxon>Eurotiomycetes</taxon>
        <taxon>Eurotiomycetidae</taxon>
        <taxon>Eurotiales</taxon>
        <taxon>Aspergillaceae</taxon>
        <taxon>Penicillium</taxon>
    </lineage>
</organism>
<sequence length="118" mass="13852">MFAVHRRQSPITTCRDVKGTFDGGIERFLCGKHNDEESRRSTSDESVHERSMGVTVWYGFRVTKHRFIQLMRNQRHQRRQQCWPSRLRRESPLVAEQPCNATVASKTDYAAMICCLYD</sequence>